<dbReference type="NCBIfam" id="TIGR03097">
    <property type="entry name" value="PEP_O_lig_1"/>
    <property type="match status" value="1"/>
</dbReference>
<keyword evidence="3 5" id="KW-1133">Transmembrane helix</keyword>
<evidence type="ECO:0000259" key="7">
    <source>
        <dbReference type="Pfam" id="PF19358"/>
    </source>
</evidence>
<dbReference type="Proteomes" id="UP000587070">
    <property type="component" value="Unassembled WGS sequence"/>
</dbReference>
<comment type="subcellular location">
    <subcellularLocation>
        <location evidence="1">Membrane</location>
        <topology evidence="1">Multi-pass membrane protein</topology>
    </subcellularLocation>
</comment>
<dbReference type="AlphaFoldDB" id="A0A840GI69"/>
<evidence type="ECO:0000256" key="3">
    <source>
        <dbReference type="ARBA" id="ARBA00022989"/>
    </source>
</evidence>
<dbReference type="PANTHER" id="PTHR37422">
    <property type="entry name" value="TEICHURONIC ACID BIOSYNTHESIS PROTEIN TUAE"/>
    <property type="match status" value="1"/>
</dbReference>
<dbReference type="Pfam" id="PF19358">
    <property type="entry name" value="DUF5935"/>
    <property type="match status" value="1"/>
</dbReference>
<feature type="transmembrane region" description="Helical" evidence="5">
    <location>
        <begin position="235"/>
        <end position="252"/>
    </location>
</feature>
<feature type="transmembrane region" description="Helical" evidence="5">
    <location>
        <begin position="192"/>
        <end position="209"/>
    </location>
</feature>
<evidence type="ECO:0000256" key="1">
    <source>
        <dbReference type="ARBA" id="ARBA00004141"/>
    </source>
</evidence>
<evidence type="ECO:0000256" key="2">
    <source>
        <dbReference type="ARBA" id="ARBA00022692"/>
    </source>
</evidence>
<evidence type="ECO:0000256" key="4">
    <source>
        <dbReference type="ARBA" id="ARBA00023136"/>
    </source>
</evidence>
<comment type="caution">
    <text evidence="8">The sequence shown here is derived from an EMBL/GenBank/DDBJ whole genome shotgun (WGS) entry which is preliminary data.</text>
</comment>
<evidence type="ECO:0000313" key="9">
    <source>
        <dbReference type="Proteomes" id="UP000587070"/>
    </source>
</evidence>
<feature type="transmembrane region" description="Helical" evidence="5">
    <location>
        <begin position="319"/>
        <end position="344"/>
    </location>
</feature>
<evidence type="ECO:0000313" key="8">
    <source>
        <dbReference type="EMBL" id="MBB4247879.1"/>
    </source>
</evidence>
<gene>
    <name evidence="8" type="ORF">GGD90_002265</name>
</gene>
<dbReference type="PANTHER" id="PTHR37422:SF13">
    <property type="entry name" value="LIPOPOLYSACCHARIDE BIOSYNTHESIS PROTEIN PA4999-RELATED"/>
    <property type="match status" value="1"/>
</dbReference>
<dbReference type="OrthoDB" id="9772644at2"/>
<feature type="transmembrane region" description="Helical" evidence="5">
    <location>
        <begin position="43"/>
        <end position="63"/>
    </location>
</feature>
<feature type="transmembrane region" description="Helical" evidence="5">
    <location>
        <begin position="365"/>
        <end position="388"/>
    </location>
</feature>
<organism evidence="8 9">
    <name type="scientific">Rhodocyclus tenuis</name>
    <name type="common">Rhodospirillum tenue</name>
    <dbReference type="NCBI Taxonomy" id="1066"/>
    <lineage>
        <taxon>Bacteria</taxon>
        <taxon>Pseudomonadati</taxon>
        <taxon>Pseudomonadota</taxon>
        <taxon>Betaproteobacteria</taxon>
        <taxon>Rhodocyclales</taxon>
        <taxon>Rhodocyclaceae</taxon>
        <taxon>Rhodocyclus</taxon>
    </lineage>
</organism>
<keyword evidence="8" id="KW-0436">Ligase</keyword>
<name>A0A840GI69_RHOTE</name>
<keyword evidence="4 5" id="KW-0472">Membrane</keyword>
<dbReference type="InterPro" id="IPR045979">
    <property type="entry name" value="DUF5935"/>
</dbReference>
<protein>
    <submittedName>
        <fullName evidence="8">Putative O-glycosylation ligase (Exosortase A-associated)</fullName>
    </submittedName>
</protein>
<dbReference type="InterPro" id="IPR051533">
    <property type="entry name" value="WaaL-like"/>
</dbReference>
<dbReference type="RefSeq" id="WP_153116976.1">
    <property type="nucleotide sequence ID" value="NZ_JACIGE010000008.1"/>
</dbReference>
<evidence type="ECO:0000259" key="6">
    <source>
        <dbReference type="Pfam" id="PF04932"/>
    </source>
</evidence>
<dbReference type="GO" id="GO:0016874">
    <property type="term" value="F:ligase activity"/>
    <property type="evidence" value="ECO:0007669"/>
    <property type="project" value="UniProtKB-KW"/>
</dbReference>
<feature type="domain" description="DUF5935" evidence="7">
    <location>
        <begin position="1"/>
        <end position="184"/>
    </location>
</feature>
<accession>A0A840GI69</accession>
<reference evidence="8 9" key="1">
    <citation type="submission" date="2020-08" db="EMBL/GenBank/DDBJ databases">
        <title>Genome sequencing of Purple Non-Sulfur Bacteria from various extreme environments.</title>
        <authorList>
            <person name="Mayer M."/>
        </authorList>
    </citation>
    <scope>NUCLEOTIDE SEQUENCE [LARGE SCALE GENOMIC DNA]</scope>
    <source>
        <strain evidence="8 9">2761</strain>
    </source>
</reference>
<keyword evidence="2 5" id="KW-0812">Transmembrane</keyword>
<dbReference type="InterPro" id="IPR017528">
    <property type="entry name" value="CHP03097O-antigen_lig-rel"/>
</dbReference>
<evidence type="ECO:0000256" key="5">
    <source>
        <dbReference type="SAM" id="Phobius"/>
    </source>
</evidence>
<dbReference type="InterPro" id="IPR007016">
    <property type="entry name" value="O-antigen_ligase-rel_domated"/>
</dbReference>
<sequence length="426" mass="47279">MRDLIIAPIIVALCLIALRRPWIGVLGWTWISLMNPHALSWQLSSLPVAATMAGTTLLAALFTREPRNFKISAEMWVLIAFMCWMTITLTLAFDFDNSFTMWKRVMKIDFMVLVTIVLLHSKRQLIAFIWVVAASVGFYGIKGGLFTLATAGSYRVWGPTGTYIEGNNELALALVIVTPLLRFLQLQTQSKWIRYGLTAAMLLCVAAALGSHSRGALLAIGAMAMALWWFGGRQIGILLSIVAAAAAAYFFMPEEWFSRMHTISEYQDDGSAMGRINAWTMTWNLARDRFFGGGFEIYNATLYALYAPNPDSVLVAHSIYFQVLGEHGFVGLALFLALWILVWWQAGKLRKSGRARPETRWVAELGAMCQVSLIGYAVGGAFLSLAYFDLPYNLLIMVVLARRWVQSEGWSKETASPPATTPGGST</sequence>
<dbReference type="GO" id="GO:0016020">
    <property type="term" value="C:membrane"/>
    <property type="evidence" value="ECO:0007669"/>
    <property type="project" value="UniProtKB-SubCell"/>
</dbReference>
<feature type="transmembrane region" description="Helical" evidence="5">
    <location>
        <begin position="126"/>
        <end position="149"/>
    </location>
</feature>
<keyword evidence="9" id="KW-1185">Reference proteome</keyword>
<feature type="domain" description="O-antigen ligase-related" evidence="6">
    <location>
        <begin position="199"/>
        <end position="336"/>
    </location>
</feature>
<dbReference type="EMBL" id="JACIGE010000008">
    <property type="protein sequence ID" value="MBB4247879.1"/>
    <property type="molecule type" value="Genomic_DNA"/>
</dbReference>
<feature type="transmembrane region" description="Helical" evidence="5">
    <location>
        <begin position="75"/>
        <end position="95"/>
    </location>
</feature>
<dbReference type="Pfam" id="PF04932">
    <property type="entry name" value="Wzy_C"/>
    <property type="match status" value="1"/>
</dbReference>
<proteinExistence type="predicted"/>